<dbReference type="PANTHER" id="PTHR21327:SF18">
    <property type="entry name" value="3,4-DIHYDROXY-2-BUTANONE 4-PHOSPHATE SYNTHASE"/>
    <property type="match status" value="1"/>
</dbReference>
<evidence type="ECO:0000259" key="20">
    <source>
        <dbReference type="Pfam" id="PF00925"/>
    </source>
</evidence>
<feature type="region of interest" description="GTP cyclohydrolase II" evidence="19">
    <location>
        <begin position="204"/>
        <end position="403"/>
    </location>
</feature>
<dbReference type="EC" id="3.5.4.25" evidence="19"/>
<dbReference type="GO" id="GO:0009231">
    <property type="term" value="P:riboflavin biosynthetic process"/>
    <property type="evidence" value="ECO:0007669"/>
    <property type="project" value="UniProtKB-UniRule"/>
</dbReference>
<dbReference type="PIRSF" id="PIRSF001259">
    <property type="entry name" value="RibA"/>
    <property type="match status" value="1"/>
</dbReference>
<keyword evidence="14 19" id="KW-0464">Manganese</keyword>
<dbReference type="Proteomes" id="UP000324143">
    <property type="component" value="Unassembled WGS sequence"/>
</dbReference>
<evidence type="ECO:0000256" key="17">
    <source>
        <dbReference type="ARBA" id="ARBA00043932"/>
    </source>
</evidence>
<evidence type="ECO:0000256" key="2">
    <source>
        <dbReference type="ARBA" id="ARBA00001936"/>
    </source>
</evidence>
<evidence type="ECO:0000313" key="22">
    <source>
        <dbReference type="Proteomes" id="UP000324143"/>
    </source>
</evidence>
<dbReference type="GO" id="GO:0003935">
    <property type="term" value="F:GTP cyclohydrolase II activity"/>
    <property type="evidence" value="ECO:0007669"/>
    <property type="project" value="UniProtKB-UniRule"/>
</dbReference>
<dbReference type="GO" id="GO:0008270">
    <property type="term" value="F:zinc ion binding"/>
    <property type="evidence" value="ECO:0007669"/>
    <property type="project" value="UniProtKB-UniRule"/>
</dbReference>
<keyword evidence="11 19" id="KW-0862">Zinc</keyword>
<keyword evidence="9 19" id="KW-0547">Nucleotide-binding</keyword>
<dbReference type="AlphaFoldDB" id="A0A5D0MG03"/>
<feature type="binding site" evidence="19">
    <location>
        <begin position="142"/>
        <end position="146"/>
    </location>
    <ligand>
        <name>D-ribulose 5-phosphate</name>
        <dbReference type="ChEBI" id="CHEBI:58121"/>
    </ligand>
</feature>
<dbReference type="NCBIfam" id="NF001591">
    <property type="entry name" value="PRK00393.1"/>
    <property type="match status" value="1"/>
</dbReference>
<feature type="binding site" evidence="19">
    <location>
        <position position="272"/>
    </location>
    <ligand>
        <name>Zn(2+)</name>
        <dbReference type="ChEBI" id="CHEBI:29105"/>
        <note>catalytic</note>
    </ligand>
</feature>
<feature type="active site" description="Nucleophile; for GTP cyclohydrolase activity" evidence="19">
    <location>
        <position position="333"/>
    </location>
</feature>
<evidence type="ECO:0000256" key="19">
    <source>
        <dbReference type="HAMAP-Rule" id="MF_01283"/>
    </source>
</evidence>
<keyword evidence="8 19" id="KW-0479">Metal-binding</keyword>
<dbReference type="UniPathway" id="UPA00275">
    <property type="reaction ID" value="UER00399"/>
</dbReference>
<comment type="function">
    <text evidence="3 19">Catalyzes the conversion of D-ribulose 5-phosphate to formate and 3,4-dihydroxy-2-butanone 4-phosphate.</text>
</comment>
<dbReference type="GO" id="GO:0005829">
    <property type="term" value="C:cytosol"/>
    <property type="evidence" value="ECO:0007669"/>
    <property type="project" value="TreeGrafter"/>
</dbReference>
<dbReference type="FunFam" id="3.90.870.10:FF:000001">
    <property type="entry name" value="Riboflavin biosynthesis protein RibBA"/>
    <property type="match status" value="1"/>
</dbReference>
<feature type="domain" description="GTP cyclohydrolase II" evidence="20">
    <location>
        <begin position="210"/>
        <end position="375"/>
    </location>
</feature>
<feature type="binding site" evidence="19">
    <location>
        <position position="270"/>
    </location>
    <ligand>
        <name>Zn(2+)</name>
        <dbReference type="ChEBI" id="CHEBI:29105"/>
        <note>catalytic</note>
    </ligand>
</feature>
<dbReference type="Gene3D" id="3.90.870.10">
    <property type="entry name" value="DHBP synthase"/>
    <property type="match status" value="1"/>
</dbReference>
<evidence type="ECO:0000256" key="15">
    <source>
        <dbReference type="ARBA" id="ARBA00023239"/>
    </source>
</evidence>
<dbReference type="FunFam" id="3.40.50.10990:FF:000001">
    <property type="entry name" value="Riboflavin biosynthesis protein RibBA"/>
    <property type="match status" value="1"/>
</dbReference>
<proteinExistence type="inferred from homology"/>
<dbReference type="HAMAP" id="MF_00180">
    <property type="entry name" value="RibB"/>
    <property type="match status" value="1"/>
</dbReference>
<organism evidence="21 22">
    <name type="scientific">Candidatus Mcinerneyibacterium aminivorans</name>
    <dbReference type="NCBI Taxonomy" id="2703815"/>
    <lineage>
        <taxon>Bacteria</taxon>
        <taxon>Candidatus Macinerneyibacteriota</taxon>
        <taxon>Candidatus Mcinerneyibacteria</taxon>
        <taxon>Candidatus Mcinerneyibacteriales</taxon>
        <taxon>Candidatus Mcinerneyibacteriaceae</taxon>
        <taxon>Candidatus Mcinerneyibacterium</taxon>
    </lineage>
</organism>
<dbReference type="HAMAP" id="MF_01283">
    <property type="entry name" value="RibBA"/>
    <property type="match status" value="1"/>
</dbReference>
<evidence type="ECO:0000256" key="13">
    <source>
        <dbReference type="ARBA" id="ARBA00023134"/>
    </source>
</evidence>
<keyword evidence="7 19" id="KW-0686">Riboflavin biosynthesis</keyword>
<dbReference type="GO" id="GO:0030145">
    <property type="term" value="F:manganese ion binding"/>
    <property type="evidence" value="ECO:0007669"/>
    <property type="project" value="UniProtKB-UniRule"/>
</dbReference>
<evidence type="ECO:0000256" key="18">
    <source>
        <dbReference type="ARBA" id="ARBA00049295"/>
    </source>
</evidence>
<dbReference type="InterPro" id="IPR016299">
    <property type="entry name" value="Riboflavin_synth_RibBA"/>
</dbReference>
<dbReference type="CDD" id="cd00641">
    <property type="entry name" value="GTP_cyclohydro2"/>
    <property type="match status" value="1"/>
</dbReference>
<dbReference type="Pfam" id="PF00925">
    <property type="entry name" value="GTP_cyclohydro2"/>
    <property type="match status" value="1"/>
</dbReference>
<comment type="caution">
    <text evidence="21">The sequence shown here is derived from an EMBL/GenBank/DDBJ whole genome shotgun (WGS) entry which is preliminary data.</text>
</comment>
<comment type="catalytic activity">
    <reaction evidence="18 19">
        <text>GTP + 4 H2O = 2,5-diamino-6-hydroxy-4-(5-phosphoribosylamino)-pyrimidine + formate + 2 phosphate + 3 H(+)</text>
        <dbReference type="Rhea" id="RHEA:23704"/>
        <dbReference type="ChEBI" id="CHEBI:15377"/>
        <dbReference type="ChEBI" id="CHEBI:15378"/>
        <dbReference type="ChEBI" id="CHEBI:15740"/>
        <dbReference type="ChEBI" id="CHEBI:37565"/>
        <dbReference type="ChEBI" id="CHEBI:43474"/>
        <dbReference type="ChEBI" id="CHEBI:58614"/>
        <dbReference type="EC" id="3.5.4.25"/>
    </reaction>
</comment>
<feature type="binding site" evidence="19">
    <location>
        <position position="166"/>
    </location>
    <ligand>
        <name>D-ribulose 5-phosphate</name>
        <dbReference type="ChEBI" id="CHEBI:58121"/>
    </ligand>
</feature>
<sequence length="403" mass="45119">MERDISSIEKAINEFQRGNMIIVVDDEDRENEGDLIIPAEKVTPEDINFMTKYGRGLVCLSLTEKRINKLGLKMMTEDNESMHDTAFTQSIEAKHGVTTGISAYDRSHTIKTAIKDNVSKDEIVVPGHIFPLKAKPGGVLERAGHTEAAVDLTKLAGLKPSGVICEIMDEDGTMMRLPKLKKYAAEHDLIIITIADLIQYRLKRDKFMKRKAKADLPTEYGQFKIYGYENEINKKEHVALVKGNVNTDEPVLVRVHSECLTGDAFGSQKCDCGNQLHIAMEMIEKENRGVLIYLRQEGRGIGLLNKIKAYHLQDKGMDTVEANVALGFPPDLRNYGIGAQILSDLGVKKIKLLTNNPKKLVGLSGYGMEILERIPLQGKVCKHNIDYIKTKKEKMGHMIEDVD</sequence>
<dbReference type="GO" id="GO:0005525">
    <property type="term" value="F:GTP binding"/>
    <property type="evidence" value="ECO:0007669"/>
    <property type="project" value="UniProtKB-KW"/>
</dbReference>
<comment type="similarity">
    <text evidence="6 19">In the N-terminal section; belongs to the DHBP synthase family.</text>
</comment>
<feature type="binding site" evidence="19">
    <location>
        <position position="319"/>
    </location>
    <ligand>
        <name>GTP</name>
        <dbReference type="ChEBI" id="CHEBI:37565"/>
    </ligand>
</feature>
<evidence type="ECO:0000256" key="7">
    <source>
        <dbReference type="ARBA" id="ARBA00022619"/>
    </source>
</evidence>
<keyword evidence="22" id="KW-1185">Reference proteome</keyword>
<feature type="binding site" evidence="19">
    <location>
        <position position="30"/>
    </location>
    <ligand>
        <name>Mg(2+)</name>
        <dbReference type="ChEBI" id="CHEBI:18420"/>
        <label>2</label>
    </ligand>
</feature>
<dbReference type="SUPFAM" id="SSF55821">
    <property type="entry name" value="YrdC/RibB"/>
    <property type="match status" value="1"/>
</dbReference>
<feature type="site" description="Essential for DHBP synthase activity" evidence="19">
    <location>
        <position position="128"/>
    </location>
</feature>
<dbReference type="EMBL" id="VSIX01000139">
    <property type="protein sequence ID" value="TYB30411.1"/>
    <property type="molecule type" value="Genomic_DNA"/>
</dbReference>
<comment type="pathway">
    <text evidence="5 19">Cofactor biosynthesis; riboflavin biosynthesis; 2-hydroxy-3-oxobutyl phosphate from D-ribulose 5-phosphate: step 1/1.</text>
</comment>
<dbReference type="EC" id="4.1.99.12" evidence="19"/>
<comment type="function">
    <text evidence="17 19">Catalyzes the conversion of GTP to 2,5-diamino-6-ribosylamino-4(3H)-pyrimidinone 5'-phosphate (DARP), formate and pyrophosphate.</text>
</comment>
<evidence type="ECO:0000256" key="9">
    <source>
        <dbReference type="ARBA" id="ARBA00022741"/>
    </source>
</evidence>
<dbReference type="PANTHER" id="PTHR21327">
    <property type="entry name" value="GTP CYCLOHYDROLASE II-RELATED"/>
    <property type="match status" value="1"/>
</dbReference>
<evidence type="ECO:0000256" key="12">
    <source>
        <dbReference type="ARBA" id="ARBA00022842"/>
    </source>
</evidence>
<keyword evidence="15 19" id="KW-0456">Lyase</keyword>
<feature type="binding site" evidence="19">
    <location>
        <position position="30"/>
    </location>
    <ligand>
        <name>Mg(2+)</name>
        <dbReference type="ChEBI" id="CHEBI:18420"/>
        <label>1</label>
    </ligand>
</feature>
<feature type="active site" description="Proton acceptor; for GTP cyclohydrolase activity" evidence="19">
    <location>
        <position position="331"/>
    </location>
</feature>
<evidence type="ECO:0000256" key="1">
    <source>
        <dbReference type="ARBA" id="ARBA00000141"/>
    </source>
</evidence>
<evidence type="ECO:0000256" key="14">
    <source>
        <dbReference type="ARBA" id="ARBA00023211"/>
    </source>
</evidence>
<feature type="binding site" evidence="19">
    <location>
        <position position="145"/>
    </location>
    <ligand>
        <name>Mg(2+)</name>
        <dbReference type="ChEBI" id="CHEBI:18420"/>
        <label>2</label>
    </ligand>
</feature>
<dbReference type="NCBIfam" id="TIGR00506">
    <property type="entry name" value="ribB"/>
    <property type="match status" value="1"/>
</dbReference>
<comment type="catalytic activity">
    <reaction evidence="1 19">
        <text>D-ribulose 5-phosphate = (2S)-2-hydroxy-3-oxobutyl phosphate + formate + H(+)</text>
        <dbReference type="Rhea" id="RHEA:18457"/>
        <dbReference type="ChEBI" id="CHEBI:15378"/>
        <dbReference type="ChEBI" id="CHEBI:15740"/>
        <dbReference type="ChEBI" id="CHEBI:58121"/>
        <dbReference type="ChEBI" id="CHEBI:58830"/>
        <dbReference type="EC" id="4.1.99.12"/>
    </reaction>
</comment>
<dbReference type="InterPro" id="IPR036144">
    <property type="entry name" value="RibA-like_sf"/>
</dbReference>
<comment type="cofactor">
    <cofactor evidence="19">
        <name>Zn(2+)</name>
        <dbReference type="ChEBI" id="CHEBI:29105"/>
    </cofactor>
    <text evidence="19">Binds 1 zinc ion per subunit.</text>
</comment>
<dbReference type="Gene3D" id="3.40.50.10990">
    <property type="entry name" value="GTP cyclohydrolase II"/>
    <property type="match status" value="1"/>
</dbReference>
<comment type="pathway">
    <text evidence="4 19">Cofactor biosynthesis; riboflavin biosynthesis; 5-amino-6-(D-ribitylamino)uracil from GTP: step 1/4.</text>
</comment>
<keyword evidence="10 19" id="KW-0378">Hydrolase</keyword>
<dbReference type="NCBIfam" id="NF006803">
    <property type="entry name" value="PRK09311.1"/>
    <property type="match status" value="1"/>
</dbReference>
<evidence type="ECO:0000256" key="8">
    <source>
        <dbReference type="ARBA" id="ARBA00022723"/>
    </source>
</evidence>
<evidence type="ECO:0000256" key="5">
    <source>
        <dbReference type="ARBA" id="ARBA00004904"/>
    </source>
</evidence>
<dbReference type="NCBIfam" id="TIGR00505">
    <property type="entry name" value="ribA"/>
    <property type="match status" value="1"/>
</dbReference>
<comment type="cofactor">
    <cofactor evidence="2">
        <name>Mn(2+)</name>
        <dbReference type="ChEBI" id="CHEBI:29035"/>
    </cofactor>
</comment>
<dbReference type="InterPro" id="IPR032677">
    <property type="entry name" value="GTP_cyclohydro_II"/>
</dbReference>
<comment type="cofactor">
    <cofactor evidence="19">
        <name>Mg(2+)</name>
        <dbReference type="ChEBI" id="CHEBI:18420"/>
    </cofactor>
    <cofactor evidence="19">
        <name>Mn(2+)</name>
        <dbReference type="ChEBI" id="CHEBI:29035"/>
    </cofactor>
    <text evidence="19">Binds 2 divalent metal cations per subunit. Magnesium or manganese.</text>
</comment>
<protein>
    <recommendedName>
        <fullName evidence="19">Riboflavin biosynthesis protein RibBA</fullName>
    </recommendedName>
    <domain>
        <recommendedName>
            <fullName evidence="19">3,4-dihydroxy-2-butanone 4-phosphate synthase</fullName>
            <shortName evidence="19">DHBP synthase</shortName>
            <ecNumber evidence="19">4.1.99.12</ecNumber>
        </recommendedName>
    </domain>
    <domain>
        <recommendedName>
            <fullName evidence="19">GTP cyclohydrolase-2</fullName>
            <ecNumber evidence="19">3.5.4.25</ecNumber>
        </recommendedName>
        <alternativeName>
            <fullName evidence="19">GTP cyclohydrolase II</fullName>
        </alternativeName>
    </domain>
</protein>
<feature type="binding site" evidence="19">
    <location>
        <begin position="29"/>
        <end position="30"/>
    </location>
    <ligand>
        <name>D-ribulose 5-phosphate</name>
        <dbReference type="ChEBI" id="CHEBI:58121"/>
    </ligand>
</feature>
<dbReference type="GO" id="GO:0008686">
    <property type="term" value="F:3,4-dihydroxy-2-butanone-4-phosphate synthase activity"/>
    <property type="evidence" value="ECO:0007669"/>
    <property type="project" value="UniProtKB-UniRule"/>
</dbReference>
<dbReference type="InterPro" id="IPR000422">
    <property type="entry name" value="DHBP_synthase_RibB"/>
</dbReference>
<name>A0A5D0MG03_9BACT</name>
<dbReference type="HAMAP" id="MF_00179">
    <property type="entry name" value="RibA"/>
    <property type="match status" value="1"/>
</dbReference>
<evidence type="ECO:0000313" key="21">
    <source>
        <dbReference type="EMBL" id="TYB30411.1"/>
    </source>
</evidence>
<keyword evidence="16 19" id="KW-0511">Multifunctional enzyme</keyword>
<keyword evidence="12 19" id="KW-0460">Magnesium</keyword>
<gene>
    <name evidence="19" type="primary">ribBA</name>
    <name evidence="21" type="ORF">FXF47_09490</name>
</gene>
<feature type="binding site" evidence="19">
    <location>
        <position position="259"/>
    </location>
    <ligand>
        <name>Zn(2+)</name>
        <dbReference type="ChEBI" id="CHEBI:29105"/>
        <note>catalytic</note>
    </ligand>
</feature>
<evidence type="ECO:0000256" key="6">
    <source>
        <dbReference type="ARBA" id="ARBA00005520"/>
    </source>
</evidence>
<accession>A0A5D0MG03</accession>
<reference evidence="21" key="1">
    <citation type="submission" date="2019-08" db="EMBL/GenBank/DDBJ databases">
        <title>Genomic characterization of a novel candidate phylum (ARYD3) from a high temperature, high salinity tertiary oil reservoir in north central Oklahoma, USA.</title>
        <authorList>
            <person name="Youssef N.H."/>
            <person name="Yadav A."/>
            <person name="Elshahed M.S."/>
        </authorList>
    </citation>
    <scope>NUCLEOTIDE SEQUENCE [LARGE SCALE GENOMIC DNA]</scope>
    <source>
        <strain evidence="21">ARYD3</strain>
    </source>
</reference>
<feature type="binding site" evidence="19">
    <location>
        <begin position="297"/>
        <end position="299"/>
    </location>
    <ligand>
        <name>GTP</name>
        <dbReference type="ChEBI" id="CHEBI:37565"/>
    </ligand>
</feature>
<evidence type="ECO:0000256" key="3">
    <source>
        <dbReference type="ARBA" id="ARBA00002284"/>
    </source>
</evidence>
<dbReference type="Pfam" id="PF00926">
    <property type="entry name" value="DHBP_synthase"/>
    <property type="match status" value="1"/>
</dbReference>
<evidence type="ECO:0000256" key="10">
    <source>
        <dbReference type="ARBA" id="ARBA00022801"/>
    </source>
</evidence>
<evidence type="ECO:0000256" key="4">
    <source>
        <dbReference type="ARBA" id="ARBA00004853"/>
    </source>
</evidence>
<feature type="binding site" evidence="19">
    <location>
        <position position="275"/>
    </location>
    <ligand>
        <name>GTP</name>
        <dbReference type="ChEBI" id="CHEBI:37565"/>
    </ligand>
</feature>
<feature type="binding site" evidence="19">
    <location>
        <position position="34"/>
    </location>
    <ligand>
        <name>D-ribulose 5-phosphate</name>
        <dbReference type="ChEBI" id="CHEBI:58121"/>
    </ligand>
</feature>
<keyword evidence="13 19" id="KW-0342">GTP-binding</keyword>
<dbReference type="InterPro" id="IPR017945">
    <property type="entry name" value="DHBP_synth_RibB-like_a/b_dom"/>
</dbReference>
<feature type="site" description="Essential for DHBP synthase activity" evidence="19">
    <location>
        <position position="166"/>
    </location>
</feature>
<dbReference type="GO" id="GO:0000287">
    <property type="term" value="F:magnesium ion binding"/>
    <property type="evidence" value="ECO:0007669"/>
    <property type="project" value="UniProtKB-UniRule"/>
</dbReference>
<dbReference type="InterPro" id="IPR000926">
    <property type="entry name" value="RibA"/>
</dbReference>
<evidence type="ECO:0000256" key="11">
    <source>
        <dbReference type="ARBA" id="ARBA00022833"/>
    </source>
</evidence>
<comment type="similarity">
    <text evidence="19">In the C-terminal section; belongs to the GTP cyclohydrolase II family.</text>
</comment>
<feature type="binding site" evidence="19">
    <location>
        <position position="359"/>
    </location>
    <ligand>
        <name>GTP</name>
        <dbReference type="ChEBI" id="CHEBI:37565"/>
    </ligand>
</feature>
<evidence type="ECO:0000256" key="16">
    <source>
        <dbReference type="ARBA" id="ARBA00023268"/>
    </source>
</evidence>
<feature type="binding site" evidence="19">
    <location>
        <position position="354"/>
    </location>
    <ligand>
        <name>GTP</name>
        <dbReference type="ChEBI" id="CHEBI:37565"/>
    </ligand>
</feature>
<feature type="region of interest" description="DHBP synthase" evidence="19">
    <location>
        <begin position="1"/>
        <end position="203"/>
    </location>
</feature>
<dbReference type="SUPFAM" id="SSF142695">
    <property type="entry name" value="RibA-like"/>
    <property type="match status" value="1"/>
</dbReference>
<feature type="binding site" evidence="19">
    <location>
        <begin position="254"/>
        <end position="258"/>
    </location>
    <ligand>
        <name>GTP</name>
        <dbReference type="ChEBI" id="CHEBI:37565"/>
    </ligand>
</feature>